<evidence type="ECO:0000313" key="1">
    <source>
        <dbReference type="EMBL" id="PRZ50302.1"/>
    </source>
</evidence>
<evidence type="ECO:0000313" key="2">
    <source>
        <dbReference type="Proteomes" id="UP000237718"/>
    </source>
</evidence>
<dbReference type="EMBL" id="PVUF01000001">
    <property type="protein sequence ID" value="PRZ50302.1"/>
    <property type="molecule type" value="Genomic_DNA"/>
</dbReference>
<organism evidence="1 2">
    <name type="scientific">Tritonibacter scottomollicae</name>
    <name type="common">Epibacterium scottomollicae</name>
    <dbReference type="NCBI Taxonomy" id="483013"/>
    <lineage>
        <taxon>Bacteria</taxon>
        <taxon>Pseudomonadati</taxon>
        <taxon>Pseudomonadota</taxon>
        <taxon>Alphaproteobacteria</taxon>
        <taxon>Rhodobacterales</taxon>
        <taxon>Paracoccaceae</taxon>
        <taxon>Tritonibacter</taxon>
    </lineage>
</organism>
<comment type="caution">
    <text evidence="1">The sequence shown here is derived from an EMBL/GenBank/DDBJ whole genome shotgun (WGS) entry which is preliminary data.</text>
</comment>
<dbReference type="AlphaFoldDB" id="A0A2T1AP09"/>
<dbReference type="Proteomes" id="UP000237718">
    <property type="component" value="Unassembled WGS sequence"/>
</dbReference>
<name>A0A2T1AP09_TRISK</name>
<proteinExistence type="predicted"/>
<accession>A0A2T1AP09</accession>
<gene>
    <name evidence="1" type="ORF">CLV89_101522</name>
</gene>
<reference evidence="1 2" key="1">
    <citation type="submission" date="2018-03" db="EMBL/GenBank/DDBJ databases">
        <title>Genomic Encyclopedia of Archaeal and Bacterial Type Strains, Phase II (KMG-II): from individual species to whole genera.</title>
        <authorList>
            <person name="Goeker M."/>
        </authorList>
    </citation>
    <scope>NUCLEOTIDE SEQUENCE [LARGE SCALE GENOMIC DNA]</scope>
    <source>
        <strain evidence="1 2">DSM 25328</strain>
    </source>
</reference>
<protein>
    <submittedName>
        <fullName evidence="1">Uncharacterized protein</fullName>
    </submittedName>
</protein>
<sequence>MIGRVSRFGLPKVRSACKGVQGTGRLGGTDFQTANCICMHDTWIQR</sequence>